<gene>
    <name evidence="1" type="ORF">J2Y69_002293</name>
</gene>
<accession>A0ABU1SDL3</accession>
<keyword evidence="2" id="KW-1185">Reference proteome</keyword>
<reference evidence="1 2" key="1">
    <citation type="submission" date="2023-07" db="EMBL/GenBank/DDBJ databases">
        <title>Sorghum-associated microbial communities from plants grown in Nebraska, USA.</title>
        <authorList>
            <person name="Schachtman D."/>
        </authorList>
    </citation>
    <scope>NUCLEOTIDE SEQUENCE [LARGE SCALE GENOMIC DNA]</scope>
    <source>
        <strain evidence="1 2">2980</strain>
    </source>
</reference>
<organism evidence="1 2">
    <name type="scientific">Microbacterium resistens</name>
    <dbReference type="NCBI Taxonomy" id="156977"/>
    <lineage>
        <taxon>Bacteria</taxon>
        <taxon>Bacillati</taxon>
        <taxon>Actinomycetota</taxon>
        <taxon>Actinomycetes</taxon>
        <taxon>Micrococcales</taxon>
        <taxon>Microbacteriaceae</taxon>
        <taxon>Microbacterium</taxon>
    </lineage>
</organism>
<evidence type="ECO:0000313" key="1">
    <source>
        <dbReference type="EMBL" id="MDR6867689.1"/>
    </source>
</evidence>
<name>A0ABU1SDL3_9MICO</name>
<dbReference type="RefSeq" id="WP_310020730.1">
    <property type="nucleotide sequence ID" value="NZ_JAVDUM010000009.1"/>
</dbReference>
<evidence type="ECO:0000313" key="2">
    <source>
        <dbReference type="Proteomes" id="UP001259347"/>
    </source>
</evidence>
<sequence>MGVDHPGLVQPIEDLIRNMVASAVATLQNGSLGRDGLRFYGGARLTITDGGGIDIVDTGYINIDGDITGIGDFVWEGLFRQKGDSVFEGPVTITGPDGTLTVEKETLLKALTKILANLQVENGGKVIVGAGGSVIVLDGTTGKFTAGNLTIDPSANGGSMKFTSGPEIYASGDELSLYSGGAWITLTDGMAKVSSGGLTWLEITPDGFQFVGLQTKSQGSVPGSIPGMIWADSSGVPYRIVP</sequence>
<protein>
    <submittedName>
        <fullName evidence="1">Uncharacterized protein</fullName>
    </submittedName>
</protein>
<dbReference type="Proteomes" id="UP001259347">
    <property type="component" value="Unassembled WGS sequence"/>
</dbReference>
<proteinExistence type="predicted"/>
<dbReference type="EMBL" id="JAVDUM010000009">
    <property type="protein sequence ID" value="MDR6867689.1"/>
    <property type="molecule type" value="Genomic_DNA"/>
</dbReference>
<comment type="caution">
    <text evidence="1">The sequence shown here is derived from an EMBL/GenBank/DDBJ whole genome shotgun (WGS) entry which is preliminary data.</text>
</comment>